<evidence type="ECO:0000256" key="5">
    <source>
        <dbReference type="ARBA" id="ARBA00022741"/>
    </source>
</evidence>
<dbReference type="GO" id="GO:0004674">
    <property type="term" value="F:protein serine/threonine kinase activity"/>
    <property type="evidence" value="ECO:0007669"/>
    <property type="project" value="UniProtKB-EC"/>
</dbReference>
<dbReference type="InterPro" id="IPR003593">
    <property type="entry name" value="AAA+_ATPase"/>
</dbReference>
<evidence type="ECO:0000256" key="3">
    <source>
        <dbReference type="ARBA" id="ARBA00022679"/>
    </source>
</evidence>
<dbReference type="InterPro" id="IPR010624">
    <property type="entry name" value="KaiC_dom"/>
</dbReference>
<dbReference type="GO" id="GO:0005524">
    <property type="term" value="F:ATP binding"/>
    <property type="evidence" value="ECO:0007669"/>
    <property type="project" value="UniProtKB-KW"/>
</dbReference>
<feature type="domain" description="RecA family profile 1" evidence="9">
    <location>
        <begin position="233"/>
        <end position="294"/>
    </location>
</feature>
<dbReference type="EMBL" id="CP002372">
    <property type="protein sequence ID" value="ADT84270.1"/>
    <property type="molecule type" value="Genomic_DNA"/>
</dbReference>
<keyword evidence="5" id="KW-0547">Nucleotide-binding</keyword>
<evidence type="ECO:0000259" key="9">
    <source>
        <dbReference type="PROSITE" id="PS50162"/>
    </source>
</evidence>
<dbReference type="PIRSF" id="PIRSF039117">
    <property type="entry name" value="KaiC"/>
    <property type="match status" value="1"/>
</dbReference>
<dbReference type="Pfam" id="PF06745">
    <property type="entry name" value="ATPase"/>
    <property type="match status" value="2"/>
</dbReference>
<organism evidence="11 12">
    <name type="scientific">Thermococcus barophilus (strain DSM 11836 / MP)</name>
    <dbReference type="NCBI Taxonomy" id="391623"/>
    <lineage>
        <taxon>Archaea</taxon>
        <taxon>Methanobacteriati</taxon>
        <taxon>Methanobacteriota</taxon>
        <taxon>Thermococci</taxon>
        <taxon>Thermococcales</taxon>
        <taxon>Thermococcaceae</taxon>
        <taxon>Thermococcus</taxon>
    </lineage>
</organism>
<dbReference type="GO" id="GO:0006281">
    <property type="term" value="P:DNA repair"/>
    <property type="evidence" value="ECO:0007669"/>
    <property type="project" value="InterPro"/>
</dbReference>
<dbReference type="Gene3D" id="3.40.50.300">
    <property type="entry name" value="P-loop containing nucleotide triphosphate hydrolases"/>
    <property type="match status" value="2"/>
</dbReference>
<dbReference type="InterPro" id="IPR030665">
    <property type="entry name" value="KaiC"/>
</dbReference>
<dbReference type="RefSeq" id="WP_013467568.1">
    <property type="nucleotide sequence ID" value="NC_014804.1"/>
</dbReference>
<evidence type="ECO:0000313" key="11">
    <source>
        <dbReference type="EMBL" id="ADT84270.1"/>
    </source>
</evidence>
<name>F0LHE3_THEBM</name>
<keyword evidence="7" id="KW-0378">Hydrolase</keyword>
<sequence>MKTGIEFFDETIIREGFPEGSLIIVAGEPGTGKTIFTSTIIHNGLEKFGEKGMYISLSETKEDFYDEMKRLGMDFEKYEKSGLFRFMDLVTVTPDVIEKEIELIMKEILSFRPKRIVIDSITALTQLLGTEKTRIFLHTTLGRFIKSFGAVAFLIAEKPLGKETIGHGVEEFVVDGVIVLKYISLGEVRRRVMEIPKMRKRSIEKSQYEYVITDRGIEFLAIPELIRGQGDASEEKISTGIKELDAILDGGVYRGSITLIVGMTGTGKTTFGLHFAIANALQGRKAIYISFEESVGQLKRAARRYGMPVDEVLDKTLKMFSWVPEAKTPVHTFLKIREIIDEHKPEVLVIDSLTSLREHMNETELEKMLRYLSLIIKQYGVATYITLNAETDFETVPFTKASTLSDNIIGLKYVIKNELIERRLAVIKARGSNHSRKIHKYDITDKGVMIYE</sequence>
<keyword evidence="3" id="KW-0808">Transferase</keyword>
<dbReference type="GO" id="GO:0016787">
    <property type="term" value="F:hydrolase activity"/>
    <property type="evidence" value="ECO:0007669"/>
    <property type="project" value="UniProtKB-KW"/>
</dbReference>
<dbReference type="AlphaFoldDB" id="F0LHE3"/>
<evidence type="ECO:0000256" key="8">
    <source>
        <dbReference type="ARBA" id="ARBA00022840"/>
    </source>
</evidence>
<evidence type="ECO:0000256" key="2">
    <source>
        <dbReference type="ARBA" id="ARBA00022553"/>
    </source>
</evidence>
<dbReference type="PROSITE" id="PS51146">
    <property type="entry name" value="KAIC"/>
    <property type="match status" value="2"/>
</dbReference>
<evidence type="ECO:0000256" key="4">
    <source>
        <dbReference type="ARBA" id="ARBA00022737"/>
    </source>
</evidence>
<dbReference type="GO" id="GO:0003677">
    <property type="term" value="F:DNA binding"/>
    <property type="evidence" value="ECO:0007669"/>
    <property type="project" value="InterPro"/>
</dbReference>
<keyword evidence="6" id="KW-0418">Kinase</keyword>
<gene>
    <name evidence="11" type="ordered locus">TERMP_01295</name>
</gene>
<evidence type="ECO:0000313" key="12">
    <source>
        <dbReference type="Proteomes" id="UP000007478"/>
    </source>
</evidence>
<dbReference type="KEGG" id="tba:TERMP_01295"/>
<dbReference type="GeneID" id="10041611"/>
<dbReference type="Proteomes" id="UP000007478">
    <property type="component" value="Chromosome"/>
</dbReference>
<feature type="domain" description="KaiC" evidence="10">
    <location>
        <begin position="1"/>
        <end position="234"/>
    </location>
</feature>
<feature type="domain" description="KaiC" evidence="10">
    <location>
        <begin position="235"/>
        <end position="452"/>
    </location>
</feature>
<dbReference type="EC" id="2.7.11.1" evidence="1"/>
<keyword evidence="12" id="KW-1185">Reference proteome</keyword>
<keyword evidence="2" id="KW-0597">Phosphoprotein</keyword>
<dbReference type="PROSITE" id="PS50162">
    <property type="entry name" value="RECA_2"/>
    <property type="match status" value="1"/>
</dbReference>
<dbReference type="eggNOG" id="arCOG01174">
    <property type="taxonomic scope" value="Archaea"/>
</dbReference>
<dbReference type="PATRIC" id="fig|391623.17.peg.1297"/>
<dbReference type="OrthoDB" id="27015at2157"/>
<keyword evidence="8" id="KW-0067">ATP-binding</keyword>
<dbReference type="PANTHER" id="PTHR43637">
    <property type="entry name" value="UPF0273 PROTEIN TM_0370"/>
    <property type="match status" value="1"/>
</dbReference>
<proteinExistence type="predicted"/>
<dbReference type="PRINTS" id="PR01874">
    <property type="entry name" value="DNAREPAIRADA"/>
</dbReference>
<dbReference type="PANTHER" id="PTHR43637:SF1">
    <property type="entry name" value="UPF0273 PROTEIN TM_0370"/>
    <property type="match status" value="1"/>
</dbReference>
<dbReference type="InterPro" id="IPR027417">
    <property type="entry name" value="P-loop_NTPase"/>
</dbReference>
<dbReference type="GO" id="GO:0140664">
    <property type="term" value="F:ATP-dependent DNA damage sensor activity"/>
    <property type="evidence" value="ECO:0007669"/>
    <property type="project" value="InterPro"/>
</dbReference>
<evidence type="ECO:0000256" key="1">
    <source>
        <dbReference type="ARBA" id="ARBA00012513"/>
    </source>
</evidence>
<dbReference type="InterPro" id="IPR020588">
    <property type="entry name" value="RecA_ATP-bd"/>
</dbReference>
<keyword evidence="4" id="KW-0677">Repeat</keyword>
<evidence type="ECO:0000259" key="10">
    <source>
        <dbReference type="PROSITE" id="PS51146"/>
    </source>
</evidence>
<accession>F0LHE3</accession>
<dbReference type="SUPFAM" id="SSF52540">
    <property type="entry name" value="P-loop containing nucleoside triphosphate hydrolases"/>
    <property type="match status" value="2"/>
</dbReference>
<evidence type="ECO:0000256" key="7">
    <source>
        <dbReference type="ARBA" id="ARBA00022801"/>
    </source>
</evidence>
<reference evidence="11 12" key="1">
    <citation type="journal article" date="2011" name="J. Bacteriol.">
        <title>Complete genome sequence of the hyperthermophilic, piezophilic, heterotrophic, and carboxydotrophic archaeon Thermococcus barophilus MP.</title>
        <authorList>
            <person name="Vannier P."/>
            <person name="Marteinsson V.T."/>
            <person name="Fridjonsson O.H."/>
            <person name="Oger P."/>
            <person name="Jebbar M."/>
        </authorList>
    </citation>
    <scope>NUCLEOTIDE SEQUENCE [LARGE SCALE GENOMIC DNA]</scope>
    <source>
        <strain evidence="12">DSM 11836 / MP</strain>
    </source>
</reference>
<evidence type="ECO:0000256" key="6">
    <source>
        <dbReference type="ARBA" id="ARBA00022777"/>
    </source>
</evidence>
<protein>
    <recommendedName>
        <fullName evidence="1">non-specific serine/threonine protein kinase</fullName>
        <ecNumber evidence="1">2.7.11.1</ecNumber>
    </recommendedName>
</protein>
<dbReference type="HOGENOM" id="CLU_023669_4_1_2"/>
<dbReference type="InterPro" id="IPR014774">
    <property type="entry name" value="KaiC-like_dom"/>
</dbReference>
<dbReference type="SMART" id="SM00382">
    <property type="entry name" value="AAA"/>
    <property type="match status" value="2"/>
</dbReference>